<accession>A0ABR0APJ1</accession>
<gene>
    <name evidence="2" type="ORF">OUZ56_015903</name>
</gene>
<reference evidence="2 3" key="1">
    <citation type="journal article" date="2023" name="Nucleic Acids Res.">
        <title>The hologenome of Daphnia magna reveals possible DNA methylation and microbiome-mediated evolution of the host genome.</title>
        <authorList>
            <person name="Chaturvedi A."/>
            <person name="Li X."/>
            <person name="Dhandapani V."/>
            <person name="Marshall H."/>
            <person name="Kissane S."/>
            <person name="Cuenca-Cambronero M."/>
            <person name="Asole G."/>
            <person name="Calvet F."/>
            <person name="Ruiz-Romero M."/>
            <person name="Marangio P."/>
            <person name="Guigo R."/>
            <person name="Rago D."/>
            <person name="Mirbahai L."/>
            <person name="Eastwood N."/>
            <person name="Colbourne J.K."/>
            <person name="Zhou J."/>
            <person name="Mallon E."/>
            <person name="Orsini L."/>
        </authorList>
    </citation>
    <scope>NUCLEOTIDE SEQUENCE [LARGE SCALE GENOMIC DNA]</scope>
    <source>
        <strain evidence="2">LRV0_1</strain>
    </source>
</reference>
<keyword evidence="3" id="KW-1185">Reference proteome</keyword>
<evidence type="ECO:0000313" key="3">
    <source>
        <dbReference type="Proteomes" id="UP001234178"/>
    </source>
</evidence>
<name>A0ABR0APJ1_9CRUS</name>
<comment type="caution">
    <text evidence="2">The sequence shown here is derived from an EMBL/GenBank/DDBJ whole genome shotgun (WGS) entry which is preliminary data.</text>
</comment>
<sequence length="310" mass="35807">MVDKKFTRGFLNHRRLSAEDSSSKSRTESYPPSKNFHWTSSVTDGEVWSNTTKIRRIIGPYGGFKHPKMPMIANCDTRKISVKTGMSHQQEWASVKDGCRRTTGIGRFSELLEDLNTLRMPRIADGDQEVSPSIENNKTMLGIGSYRWRPSSRVMIFQRELTPDNRESTPDNRESTPDNRESTPDNRESTPDNRESTPEKTLKKSRWYLRIANLMSRMKRVDFCGFSGYMGFRELGIIKLEGKLLNICFYIIDVMYVPGGKYSFASHLDQCTFASAHLPYRTSNWNLPFCILCIMECSSLMFNMLRSYYI</sequence>
<dbReference type="Proteomes" id="UP001234178">
    <property type="component" value="Unassembled WGS sequence"/>
</dbReference>
<organism evidence="2 3">
    <name type="scientific">Daphnia magna</name>
    <dbReference type="NCBI Taxonomy" id="35525"/>
    <lineage>
        <taxon>Eukaryota</taxon>
        <taxon>Metazoa</taxon>
        <taxon>Ecdysozoa</taxon>
        <taxon>Arthropoda</taxon>
        <taxon>Crustacea</taxon>
        <taxon>Branchiopoda</taxon>
        <taxon>Diplostraca</taxon>
        <taxon>Cladocera</taxon>
        <taxon>Anomopoda</taxon>
        <taxon>Daphniidae</taxon>
        <taxon>Daphnia</taxon>
    </lineage>
</organism>
<feature type="compositionally biased region" description="Basic and acidic residues" evidence="1">
    <location>
        <begin position="161"/>
        <end position="201"/>
    </location>
</feature>
<evidence type="ECO:0000256" key="1">
    <source>
        <dbReference type="SAM" id="MobiDB-lite"/>
    </source>
</evidence>
<proteinExistence type="predicted"/>
<feature type="region of interest" description="Disordered" evidence="1">
    <location>
        <begin position="159"/>
        <end position="201"/>
    </location>
</feature>
<protein>
    <submittedName>
        <fullName evidence="2">Uncharacterized protein</fullName>
    </submittedName>
</protein>
<dbReference type="EMBL" id="JAOYFB010000038">
    <property type="protein sequence ID" value="KAK4026878.1"/>
    <property type="molecule type" value="Genomic_DNA"/>
</dbReference>
<evidence type="ECO:0000313" key="2">
    <source>
        <dbReference type="EMBL" id="KAK4026878.1"/>
    </source>
</evidence>